<name>A0A1S3XSK3_TOBAC</name>
<dbReference type="PaxDb" id="4097-A0A1S3XSK3"/>
<feature type="non-terminal residue" evidence="3">
    <location>
        <position position="277"/>
    </location>
</feature>
<dbReference type="Pfam" id="PF07727">
    <property type="entry name" value="RVT_2"/>
    <property type="match status" value="1"/>
</dbReference>
<accession>A0A1S3XSK3</accession>
<protein>
    <submittedName>
        <fullName evidence="3">Uncharacterized mitochondrial protein AtMg00810-like</fullName>
    </submittedName>
</protein>
<gene>
    <name evidence="3" type="primary">LOC107768318</name>
</gene>
<keyword evidence="1" id="KW-1133">Transmembrane helix</keyword>
<proteinExistence type="predicted"/>
<dbReference type="CDD" id="cd09272">
    <property type="entry name" value="RNase_HI_RT_Ty1"/>
    <property type="match status" value="1"/>
</dbReference>
<dbReference type="InterPro" id="IPR013103">
    <property type="entry name" value="RVT_2"/>
</dbReference>
<sequence>MLSWYAKLSQALCSRGYTYSLNDYSLFVKGSPRILVLLVVSIDDIITIGDGTAEIKKQFLYSQFKIKDLGSLHYFLGIELCLISGRVVLNQKKFVSDLLQQFGCASITPVVCPLELNTKLHVDSCDLLPAPESYRSLVGKLLFLTLTRPIFVLMSTALLVDFVVPVLLQISIFCDNQAALHIAKNHVFHERIKHIEIDCHFIWAKLGMTIAMQAGVTNAVILSQMQRSQGQTILANASYTSQMRSLQCMPRSRKCNDSFANAAEAGVANATYTSQMR</sequence>
<evidence type="ECO:0000256" key="1">
    <source>
        <dbReference type="SAM" id="Phobius"/>
    </source>
</evidence>
<evidence type="ECO:0000259" key="2">
    <source>
        <dbReference type="Pfam" id="PF07727"/>
    </source>
</evidence>
<feature type="transmembrane region" description="Helical" evidence="1">
    <location>
        <begin position="150"/>
        <end position="168"/>
    </location>
</feature>
<organism evidence="3">
    <name type="scientific">Nicotiana tabacum</name>
    <name type="common">Common tobacco</name>
    <dbReference type="NCBI Taxonomy" id="4097"/>
    <lineage>
        <taxon>Eukaryota</taxon>
        <taxon>Viridiplantae</taxon>
        <taxon>Streptophyta</taxon>
        <taxon>Embryophyta</taxon>
        <taxon>Tracheophyta</taxon>
        <taxon>Spermatophyta</taxon>
        <taxon>Magnoliopsida</taxon>
        <taxon>eudicotyledons</taxon>
        <taxon>Gunneridae</taxon>
        <taxon>Pentapetalae</taxon>
        <taxon>asterids</taxon>
        <taxon>lamiids</taxon>
        <taxon>Solanales</taxon>
        <taxon>Solanaceae</taxon>
        <taxon>Nicotianoideae</taxon>
        <taxon>Nicotianeae</taxon>
        <taxon>Nicotiana</taxon>
    </lineage>
</organism>
<keyword evidence="1" id="KW-0472">Membrane</keyword>
<dbReference type="AlphaFoldDB" id="A0A1S3XSK3"/>
<dbReference type="PANTHER" id="PTHR11439:SF449">
    <property type="entry name" value="REVERSE TRANSCRIPTASE TY1_COPIA-TYPE DOMAIN-CONTAINING PROTEIN"/>
    <property type="match status" value="1"/>
</dbReference>
<evidence type="ECO:0000313" key="3">
    <source>
        <dbReference type="RefSeq" id="XP_016442923.1"/>
    </source>
</evidence>
<keyword evidence="1" id="KW-0812">Transmembrane</keyword>
<dbReference type="STRING" id="4097.A0A1S3XSK3"/>
<feature type="domain" description="Reverse transcriptase Ty1/copia-type" evidence="2">
    <location>
        <begin position="3"/>
        <end position="114"/>
    </location>
</feature>
<dbReference type="RefSeq" id="XP_016442923.1">
    <property type="nucleotide sequence ID" value="XM_016587437.1"/>
</dbReference>
<dbReference type="KEGG" id="nta:107768318"/>
<reference evidence="3" key="1">
    <citation type="submission" date="2025-08" db="UniProtKB">
        <authorList>
            <consortium name="RefSeq"/>
        </authorList>
    </citation>
    <scope>IDENTIFICATION</scope>
</reference>
<dbReference type="PANTHER" id="PTHR11439">
    <property type="entry name" value="GAG-POL-RELATED RETROTRANSPOSON"/>
    <property type="match status" value="1"/>
</dbReference>